<dbReference type="Gene3D" id="3.30.70.100">
    <property type="match status" value="1"/>
</dbReference>
<reference evidence="1 2" key="1">
    <citation type="submission" date="2018-05" db="EMBL/GenBank/DDBJ databases">
        <title>Draft genome sequence of Scytalidium lignicola DSM 105466, a ubiquitous saprotrophic fungus.</title>
        <authorList>
            <person name="Buettner E."/>
            <person name="Gebauer A.M."/>
            <person name="Hofrichter M."/>
            <person name="Liers C."/>
            <person name="Kellner H."/>
        </authorList>
    </citation>
    <scope>NUCLEOTIDE SEQUENCE [LARGE SCALE GENOMIC DNA]</scope>
    <source>
        <strain evidence="1 2">DSM 105466</strain>
    </source>
</reference>
<organism evidence="1 2">
    <name type="scientific">Scytalidium lignicola</name>
    <name type="common">Hyphomycete</name>
    <dbReference type="NCBI Taxonomy" id="5539"/>
    <lineage>
        <taxon>Eukaryota</taxon>
        <taxon>Fungi</taxon>
        <taxon>Dikarya</taxon>
        <taxon>Ascomycota</taxon>
        <taxon>Pezizomycotina</taxon>
        <taxon>Leotiomycetes</taxon>
        <taxon>Leotiomycetes incertae sedis</taxon>
        <taxon>Scytalidium</taxon>
    </lineage>
</organism>
<comment type="caution">
    <text evidence="1">The sequence shown here is derived from an EMBL/GenBank/DDBJ whole genome shotgun (WGS) entry which is preliminary data.</text>
</comment>
<name>A0A3E2GYX5_SCYLI</name>
<dbReference type="Proteomes" id="UP000258309">
    <property type="component" value="Unassembled WGS sequence"/>
</dbReference>
<feature type="non-terminal residue" evidence="1">
    <location>
        <position position="221"/>
    </location>
</feature>
<dbReference type="AlphaFoldDB" id="A0A3E2GYX5"/>
<evidence type="ECO:0000313" key="1">
    <source>
        <dbReference type="EMBL" id="RFU26360.1"/>
    </source>
</evidence>
<feature type="non-terminal residue" evidence="1">
    <location>
        <position position="1"/>
    </location>
</feature>
<sequence>MNCNFFELISLEPRYQGAFADDTFLRELQSVADMVASEHGTISCQFRKSVDPDYPNRLLFIASWDNIEAHDQFDIKGLTPKILKIILKHLTPIASYFMYLDSSRVDFSAPICQAAVYHVRPGQAPLFQRQIDANPGLAGSWYITKKMPPLPAVTPRDPEELRLLEEGRRRAEDRLRAPNPEIWISLTTPGSPTERLGRMVEGYAREVQTGRYQIFIQGRKL</sequence>
<protein>
    <recommendedName>
        <fullName evidence="3">ABM domain-containing protein</fullName>
    </recommendedName>
</protein>
<accession>A0A3E2GYX5</accession>
<keyword evidence="2" id="KW-1185">Reference proteome</keyword>
<evidence type="ECO:0000313" key="2">
    <source>
        <dbReference type="Proteomes" id="UP000258309"/>
    </source>
</evidence>
<proteinExistence type="predicted"/>
<gene>
    <name evidence="1" type="ORF">B7463_g9978</name>
</gene>
<dbReference type="OrthoDB" id="3489596at2759"/>
<dbReference type="EMBL" id="NCSJ02000267">
    <property type="protein sequence ID" value="RFU26360.1"/>
    <property type="molecule type" value="Genomic_DNA"/>
</dbReference>
<evidence type="ECO:0008006" key="3">
    <source>
        <dbReference type="Google" id="ProtNLM"/>
    </source>
</evidence>